<feature type="signal peptide" evidence="1">
    <location>
        <begin position="1"/>
        <end position="21"/>
    </location>
</feature>
<keyword evidence="3" id="KW-1185">Reference proteome</keyword>
<feature type="chain" id="PRO_5007861962" description="Extracellular membrane protein CFEM domain-containing protein" evidence="1">
    <location>
        <begin position="22"/>
        <end position="158"/>
    </location>
</feature>
<accession>A0A165LQU4</accession>
<dbReference type="AlphaFoldDB" id="A0A165LQU4"/>
<organism evidence="2 3">
    <name type="scientific">Exidia glandulosa HHB12029</name>
    <dbReference type="NCBI Taxonomy" id="1314781"/>
    <lineage>
        <taxon>Eukaryota</taxon>
        <taxon>Fungi</taxon>
        <taxon>Dikarya</taxon>
        <taxon>Basidiomycota</taxon>
        <taxon>Agaricomycotina</taxon>
        <taxon>Agaricomycetes</taxon>
        <taxon>Auriculariales</taxon>
        <taxon>Exidiaceae</taxon>
        <taxon>Exidia</taxon>
    </lineage>
</organism>
<protein>
    <recommendedName>
        <fullName evidence="4">Extracellular membrane protein CFEM domain-containing protein</fullName>
    </recommendedName>
</protein>
<dbReference type="InParanoid" id="A0A165LQU4"/>
<dbReference type="EMBL" id="KV425921">
    <property type="protein sequence ID" value="KZV98193.1"/>
    <property type="molecule type" value="Genomic_DNA"/>
</dbReference>
<proteinExistence type="predicted"/>
<evidence type="ECO:0000256" key="1">
    <source>
        <dbReference type="SAM" id="SignalP"/>
    </source>
</evidence>
<reference evidence="2 3" key="1">
    <citation type="journal article" date="2016" name="Mol. Biol. Evol.">
        <title>Comparative Genomics of Early-Diverging Mushroom-Forming Fungi Provides Insights into the Origins of Lignocellulose Decay Capabilities.</title>
        <authorList>
            <person name="Nagy L.G."/>
            <person name="Riley R."/>
            <person name="Tritt A."/>
            <person name="Adam C."/>
            <person name="Daum C."/>
            <person name="Floudas D."/>
            <person name="Sun H."/>
            <person name="Yadav J.S."/>
            <person name="Pangilinan J."/>
            <person name="Larsson K.H."/>
            <person name="Matsuura K."/>
            <person name="Barry K."/>
            <person name="Labutti K."/>
            <person name="Kuo R."/>
            <person name="Ohm R.A."/>
            <person name="Bhattacharya S.S."/>
            <person name="Shirouzu T."/>
            <person name="Yoshinaga Y."/>
            <person name="Martin F.M."/>
            <person name="Grigoriev I.V."/>
            <person name="Hibbett D.S."/>
        </authorList>
    </citation>
    <scope>NUCLEOTIDE SEQUENCE [LARGE SCALE GENOMIC DNA]</scope>
    <source>
        <strain evidence="2 3">HHB12029</strain>
    </source>
</reference>
<evidence type="ECO:0008006" key="4">
    <source>
        <dbReference type="Google" id="ProtNLM"/>
    </source>
</evidence>
<evidence type="ECO:0000313" key="3">
    <source>
        <dbReference type="Proteomes" id="UP000077266"/>
    </source>
</evidence>
<keyword evidence="1" id="KW-0732">Signal</keyword>
<gene>
    <name evidence="2" type="ORF">EXIGLDRAFT_728658</name>
</gene>
<dbReference type="Proteomes" id="UP000077266">
    <property type="component" value="Unassembled WGS sequence"/>
</dbReference>
<sequence>MHFLYSTVTVPLFLLATSVLGADIVANDTGVHVTSEPSDCLGDCTFAILDISQSIADKFASCEITLLGNDINSTSVAKANNDSQACFCNSTEIMDPLQSCMRTICPTNITNQLRDYCGEYKRQNRHHRRWERKRQGRETWSCHLDGSWSCCAAGEFGV</sequence>
<evidence type="ECO:0000313" key="2">
    <source>
        <dbReference type="EMBL" id="KZV98193.1"/>
    </source>
</evidence>
<feature type="non-terminal residue" evidence="2">
    <location>
        <position position="158"/>
    </location>
</feature>
<name>A0A165LQU4_EXIGL</name>